<evidence type="ECO:0000259" key="5">
    <source>
        <dbReference type="Pfam" id="PF00535"/>
    </source>
</evidence>
<accession>A0ABS2ELQ0</accession>
<evidence type="ECO:0000256" key="4">
    <source>
        <dbReference type="SAM" id="Phobius"/>
    </source>
</evidence>
<feature type="transmembrane region" description="Helical" evidence="4">
    <location>
        <begin position="12"/>
        <end position="32"/>
    </location>
</feature>
<dbReference type="Gene3D" id="3.90.550.10">
    <property type="entry name" value="Spore Coat Polysaccharide Biosynthesis Protein SpsA, Chain A"/>
    <property type="match status" value="1"/>
</dbReference>
<feature type="domain" description="Glycosyltransferase 2-like" evidence="5">
    <location>
        <begin position="54"/>
        <end position="228"/>
    </location>
</feature>
<sequence length="444" mass="51665">MLRDMFIQMGFWSTWLIIPAIFELIPAVRAWFWNHFRPTKVPTGKLPGRMPRITILIPIYNSANTLENCLRSIAESTYPNELINVICANNKSRDKSRQVFQRAQSELKELQLQWLDAEQGKARALNTAIYASTGDYVITMDSDGTLEPHALMNIVQNFVAHPEAQAQTGTILSNKFLIKQDPNHRLIHLNEYLEYAIAFLAGRTVESKDDQIFTMSGAFSAFRRAALMQSRLYNVDTVGEDTDMTFQVRYYLKGRVALCPNAIFYVEPADGWNELYVQRQRWQRGEIEVVRHFMGNHLNLKEIWKNFLVRRLIVDHTVSFLKVIWLFAMLVLVPFGYSPVMLLYSVIAMYILYLFIAALNFSNVLKYLAFKPEEQAYARNHWWLIFTIPGYNFVISFFRVMGVINAMLAPAKWTALNLNKEGHAIKQVLRRDLKKVRYHEEKED</sequence>
<proteinExistence type="inferred from homology"/>
<keyword evidence="4" id="KW-1133">Transmembrane helix</keyword>
<comment type="similarity">
    <text evidence="1">Belongs to the glycosyltransferase 2 family.</text>
</comment>
<evidence type="ECO:0000313" key="7">
    <source>
        <dbReference type="Proteomes" id="UP000776629"/>
    </source>
</evidence>
<evidence type="ECO:0000256" key="3">
    <source>
        <dbReference type="ARBA" id="ARBA00022679"/>
    </source>
</evidence>
<name>A0ABS2ELQ0_9LACO</name>
<protein>
    <submittedName>
        <fullName evidence="6">Glycosyltransferase, exosortase G system-associated</fullName>
    </submittedName>
</protein>
<dbReference type="PANTHER" id="PTHR43630">
    <property type="entry name" value="POLY-BETA-1,6-N-ACETYL-D-GLUCOSAMINE SYNTHASE"/>
    <property type="match status" value="1"/>
</dbReference>
<organism evidence="6 7">
    <name type="scientific">Limosilactobacillus alvi</name>
    <dbReference type="NCBI Taxonomy" id="990412"/>
    <lineage>
        <taxon>Bacteria</taxon>
        <taxon>Bacillati</taxon>
        <taxon>Bacillota</taxon>
        <taxon>Bacilli</taxon>
        <taxon>Lactobacillales</taxon>
        <taxon>Lactobacillaceae</taxon>
        <taxon>Limosilactobacillus</taxon>
    </lineage>
</organism>
<dbReference type="InterPro" id="IPR017542">
    <property type="entry name" value="XrtG-assoc_glycosyltfrase"/>
</dbReference>
<keyword evidence="4" id="KW-0472">Membrane</keyword>
<dbReference type="EMBL" id="JACJJQ010000001">
    <property type="protein sequence ID" value="MBM6753161.1"/>
    <property type="molecule type" value="Genomic_DNA"/>
</dbReference>
<keyword evidence="7" id="KW-1185">Reference proteome</keyword>
<feature type="transmembrane region" description="Helical" evidence="4">
    <location>
        <begin position="382"/>
        <end position="408"/>
    </location>
</feature>
<evidence type="ECO:0000256" key="2">
    <source>
        <dbReference type="ARBA" id="ARBA00022676"/>
    </source>
</evidence>
<feature type="transmembrane region" description="Helical" evidence="4">
    <location>
        <begin position="341"/>
        <end position="361"/>
    </location>
</feature>
<keyword evidence="2" id="KW-0328">Glycosyltransferase</keyword>
<dbReference type="InterPro" id="IPR029044">
    <property type="entry name" value="Nucleotide-diphossugar_trans"/>
</dbReference>
<gene>
    <name evidence="6" type="ORF">H5993_00055</name>
</gene>
<dbReference type="RefSeq" id="WP_204775734.1">
    <property type="nucleotide sequence ID" value="NZ_JACJJQ010000001.1"/>
</dbReference>
<reference evidence="6 7" key="1">
    <citation type="journal article" date="2021" name="Sci. Rep.">
        <title>The distribution of antibiotic resistance genes in chicken gut microbiota commensals.</title>
        <authorList>
            <person name="Juricova H."/>
            <person name="Matiasovicova J."/>
            <person name="Kubasova T."/>
            <person name="Cejkova D."/>
            <person name="Rychlik I."/>
        </authorList>
    </citation>
    <scope>NUCLEOTIDE SEQUENCE [LARGE SCALE GENOMIC DNA]</scope>
    <source>
        <strain evidence="6 7">An810</strain>
    </source>
</reference>
<keyword evidence="3" id="KW-0808">Transferase</keyword>
<keyword evidence="4" id="KW-0812">Transmembrane</keyword>
<dbReference type="Proteomes" id="UP000776629">
    <property type="component" value="Unassembled WGS sequence"/>
</dbReference>
<dbReference type="CDD" id="cd06423">
    <property type="entry name" value="CESA_like"/>
    <property type="match status" value="1"/>
</dbReference>
<dbReference type="PANTHER" id="PTHR43630:SF1">
    <property type="entry name" value="POLY-BETA-1,6-N-ACETYL-D-GLUCOSAMINE SYNTHASE"/>
    <property type="match status" value="1"/>
</dbReference>
<dbReference type="SUPFAM" id="SSF53448">
    <property type="entry name" value="Nucleotide-diphospho-sugar transferases"/>
    <property type="match status" value="1"/>
</dbReference>
<feature type="transmembrane region" description="Helical" evidence="4">
    <location>
        <begin position="312"/>
        <end position="335"/>
    </location>
</feature>
<dbReference type="NCBIfam" id="TIGR03111">
    <property type="entry name" value="glyc2_xrt_Gpos1"/>
    <property type="match status" value="1"/>
</dbReference>
<dbReference type="InterPro" id="IPR001173">
    <property type="entry name" value="Glyco_trans_2-like"/>
</dbReference>
<evidence type="ECO:0000256" key="1">
    <source>
        <dbReference type="ARBA" id="ARBA00006739"/>
    </source>
</evidence>
<evidence type="ECO:0000313" key="6">
    <source>
        <dbReference type="EMBL" id="MBM6753161.1"/>
    </source>
</evidence>
<comment type="caution">
    <text evidence="6">The sequence shown here is derived from an EMBL/GenBank/DDBJ whole genome shotgun (WGS) entry which is preliminary data.</text>
</comment>
<dbReference type="Pfam" id="PF00535">
    <property type="entry name" value="Glycos_transf_2"/>
    <property type="match status" value="1"/>
</dbReference>